<evidence type="ECO:0000256" key="1">
    <source>
        <dbReference type="SAM" id="MobiDB-lite"/>
    </source>
</evidence>
<feature type="region of interest" description="Disordered" evidence="1">
    <location>
        <begin position="600"/>
        <end position="637"/>
    </location>
</feature>
<dbReference type="Proteomes" id="UP000095751">
    <property type="component" value="Unassembled WGS sequence"/>
</dbReference>
<name>A0A1E7F723_9STRA</name>
<feature type="compositionally biased region" description="Acidic residues" evidence="1">
    <location>
        <begin position="844"/>
        <end position="857"/>
    </location>
</feature>
<keyword evidence="2" id="KW-1133">Transmembrane helix</keyword>
<feature type="compositionally biased region" description="Basic and acidic residues" evidence="1">
    <location>
        <begin position="820"/>
        <end position="843"/>
    </location>
</feature>
<feature type="region of interest" description="Disordered" evidence="1">
    <location>
        <begin position="168"/>
        <end position="192"/>
    </location>
</feature>
<sequence length="910" mass="100114">MIGVRYHCCRIESIVFVVLNIAATIYVVLICVLEVTSQSEDNTLDTGAMSEDPYRLLRFGQGLWNLSYILVILSVATVLGSLAKQDTVFVMGLPNSLAAAAMIILQLIEAALRILLLVFSKGTYDENPQKSSTKTIAPIIFGYTALMTAFFAHNLIISLLAEEHDGELGSKGGHDHDFTDESHHVDSDSSHGEGFAIGLNGGNVGTSKSICYGDENSNRHLTDDEEEIIESLEAKSSDLLSSFIDCEQVNDDIELGDTQKESQKVGDQSSSEQQIDDVVKWVSNFPPATQVVQAKESISGNSLSNEFPPTFNTFSDDFSRMASAATTSAAAAYSTTASVFTQNYTDDELDNCDGTDKETCIKPNIESSIEHLEEKVTDEKPVDLLEEIEVPLIEYSLYLENDVGSDNNITIEPSSGNSADLLEKCDVISVDIMPNNQNNKSRKRLASTISRATLRPRRKKISKRYRKKNVQLRKLVVPSAIKEGEERSSTSSSIYGESGIKEDVENDTENNESHGQTIYTNILITSGLEEVADDKNRTVVNMKQMEPIADIVLNVNETMSQTKDCDISFDQTTEARSIASEVKNFESYLTENAHSKLTSIPDKVTPISNAESNPESVDSSRSMEQKETIPSDGQRQNNAIQNLACKEEEDLTYTSFSNRGLALLNCFSQSYLAETSSSDEAYLSCFPAPQKPRHQQHRPDKSVRNSWNEPLPIPVLFCEEAPSFRIDVVSALTGDFDDDQSTSSSPNHDDDTLQPSDYSNKVKEDTETNSQRNAESEDDTPGKDDRKEDTDTDSHRGDDSGIVVGNSEGAMMGDKTVNSDGEKKYTDHDHDDDTMTEDKKGDIDDNDNENENDDEKNDADNGSETRQADQSSNTISELKNDSKADGGDHHGNSDLPCSSSAVVSMSRHGR</sequence>
<feature type="compositionally biased region" description="Basic and acidic residues" evidence="1">
    <location>
        <begin position="878"/>
        <end position="892"/>
    </location>
</feature>
<dbReference type="AlphaFoldDB" id="A0A1E7F723"/>
<feature type="compositionally biased region" description="Polar residues" evidence="1">
    <location>
        <begin position="862"/>
        <end position="877"/>
    </location>
</feature>
<dbReference type="OrthoDB" id="57473at2759"/>
<dbReference type="InParanoid" id="A0A1E7F723"/>
<feature type="transmembrane region" description="Helical" evidence="2">
    <location>
        <begin position="95"/>
        <end position="119"/>
    </location>
</feature>
<dbReference type="KEGG" id="fcy:FRACYDRAFT_242303"/>
<evidence type="ECO:0000313" key="4">
    <source>
        <dbReference type="Proteomes" id="UP000095751"/>
    </source>
</evidence>
<feature type="region of interest" description="Disordered" evidence="1">
    <location>
        <begin position="687"/>
        <end position="708"/>
    </location>
</feature>
<feature type="transmembrane region" description="Helical" evidence="2">
    <location>
        <begin position="140"/>
        <end position="161"/>
    </location>
</feature>
<feature type="transmembrane region" description="Helical" evidence="2">
    <location>
        <begin position="14"/>
        <end position="33"/>
    </location>
</feature>
<evidence type="ECO:0000256" key="2">
    <source>
        <dbReference type="SAM" id="Phobius"/>
    </source>
</evidence>
<accession>A0A1E7F723</accession>
<protein>
    <submittedName>
        <fullName evidence="3">Uncharacterized protein</fullName>
    </submittedName>
</protein>
<feature type="compositionally biased region" description="Basic and acidic residues" evidence="1">
    <location>
        <begin position="168"/>
        <end position="191"/>
    </location>
</feature>
<proteinExistence type="predicted"/>
<reference evidence="3 4" key="1">
    <citation type="submission" date="2016-09" db="EMBL/GenBank/DDBJ databases">
        <title>Extensive genetic diversity and differential bi-allelic expression allows diatom success in the polar Southern Ocean.</title>
        <authorList>
            <consortium name="DOE Joint Genome Institute"/>
            <person name="Mock T."/>
            <person name="Otillar R.P."/>
            <person name="Strauss J."/>
            <person name="Dupont C."/>
            <person name="Frickenhaus S."/>
            <person name="Maumus F."/>
            <person name="Mcmullan M."/>
            <person name="Sanges R."/>
            <person name="Schmutz J."/>
            <person name="Toseland A."/>
            <person name="Valas R."/>
            <person name="Veluchamy A."/>
            <person name="Ward B.J."/>
            <person name="Allen A."/>
            <person name="Barry K."/>
            <person name="Falciatore A."/>
            <person name="Ferrante M."/>
            <person name="Fortunato A.E."/>
            <person name="Gloeckner G."/>
            <person name="Gruber A."/>
            <person name="Hipkin R."/>
            <person name="Janech M."/>
            <person name="Kroth P."/>
            <person name="Leese F."/>
            <person name="Lindquist E."/>
            <person name="Lyon B.R."/>
            <person name="Martin J."/>
            <person name="Mayer C."/>
            <person name="Parker M."/>
            <person name="Quesneville H."/>
            <person name="Raymond J."/>
            <person name="Uhlig C."/>
            <person name="Valentin K.U."/>
            <person name="Worden A.Z."/>
            <person name="Armbrust E.V."/>
            <person name="Bowler C."/>
            <person name="Green B."/>
            <person name="Moulton V."/>
            <person name="Van Oosterhout C."/>
            <person name="Grigoriev I."/>
        </authorList>
    </citation>
    <scope>NUCLEOTIDE SEQUENCE [LARGE SCALE GENOMIC DNA]</scope>
    <source>
        <strain evidence="3 4">CCMP1102</strain>
    </source>
</reference>
<evidence type="ECO:0000313" key="3">
    <source>
        <dbReference type="EMBL" id="OEU13950.1"/>
    </source>
</evidence>
<feature type="compositionally biased region" description="Polar residues" evidence="1">
    <location>
        <begin position="606"/>
        <end position="620"/>
    </location>
</feature>
<keyword evidence="2" id="KW-0812">Transmembrane</keyword>
<feature type="compositionally biased region" description="Basic and acidic residues" evidence="1">
    <location>
        <begin position="780"/>
        <end position="799"/>
    </location>
</feature>
<gene>
    <name evidence="3" type="ORF">FRACYDRAFT_242303</name>
</gene>
<feature type="region of interest" description="Disordered" evidence="1">
    <location>
        <begin position="737"/>
        <end position="910"/>
    </location>
</feature>
<keyword evidence="2" id="KW-0472">Membrane</keyword>
<feature type="transmembrane region" description="Helical" evidence="2">
    <location>
        <begin position="63"/>
        <end position="83"/>
    </location>
</feature>
<dbReference type="EMBL" id="KV784361">
    <property type="protein sequence ID" value="OEU13950.1"/>
    <property type="molecule type" value="Genomic_DNA"/>
</dbReference>
<organism evidence="3 4">
    <name type="scientific">Fragilariopsis cylindrus CCMP1102</name>
    <dbReference type="NCBI Taxonomy" id="635003"/>
    <lineage>
        <taxon>Eukaryota</taxon>
        <taxon>Sar</taxon>
        <taxon>Stramenopiles</taxon>
        <taxon>Ochrophyta</taxon>
        <taxon>Bacillariophyta</taxon>
        <taxon>Bacillariophyceae</taxon>
        <taxon>Bacillariophycidae</taxon>
        <taxon>Bacillariales</taxon>
        <taxon>Bacillariaceae</taxon>
        <taxon>Fragilariopsis</taxon>
    </lineage>
</organism>
<keyword evidence="4" id="KW-1185">Reference proteome</keyword>